<dbReference type="Proteomes" id="UP000489600">
    <property type="component" value="Unassembled WGS sequence"/>
</dbReference>
<name>A0A565BU91_9BRAS</name>
<proteinExistence type="predicted"/>
<dbReference type="AlphaFoldDB" id="A0A565BU91"/>
<gene>
    <name evidence="1" type="ORF">ANE_LOCUS15387</name>
</gene>
<comment type="caution">
    <text evidence="1">The sequence shown here is derived from an EMBL/GenBank/DDBJ whole genome shotgun (WGS) entry which is preliminary data.</text>
</comment>
<reference evidence="1" key="1">
    <citation type="submission" date="2019-07" db="EMBL/GenBank/DDBJ databases">
        <authorList>
            <person name="Dittberner H."/>
        </authorList>
    </citation>
    <scope>NUCLEOTIDE SEQUENCE [LARGE SCALE GENOMIC DNA]</scope>
</reference>
<organism evidence="1 2">
    <name type="scientific">Arabis nemorensis</name>
    <dbReference type="NCBI Taxonomy" id="586526"/>
    <lineage>
        <taxon>Eukaryota</taxon>
        <taxon>Viridiplantae</taxon>
        <taxon>Streptophyta</taxon>
        <taxon>Embryophyta</taxon>
        <taxon>Tracheophyta</taxon>
        <taxon>Spermatophyta</taxon>
        <taxon>Magnoliopsida</taxon>
        <taxon>eudicotyledons</taxon>
        <taxon>Gunneridae</taxon>
        <taxon>Pentapetalae</taxon>
        <taxon>rosids</taxon>
        <taxon>malvids</taxon>
        <taxon>Brassicales</taxon>
        <taxon>Brassicaceae</taxon>
        <taxon>Arabideae</taxon>
        <taxon>Arabis</taxon>
    </lineage>
</organism>
<evidence type="ECO:0000313" key="1">
    <source>
        <dbReference type="EMBL" id="VVB04943.1"/>
    </source>
</evidence>
<dbReference type="EMBL" id="CABITT030000005">
    <property type="protein sequence ID" value="VVB04943.1"/>
    <property type="molecule type" value="Genomic_DNA"/>
</dbReference>
<keyword evidence="2" id="KW-1185">Reference proteome</keyword>
<protein>
    <submittedName>
        <fullName evidence="1">Uncharacterized protein</fullName>
    </submittedName>
</protein>
<sequence length="58" mass="6289">MGVDSLVDVEYSTNNWRNVYEAIINPVNEFRTAAELVDGLTEIHFASASNPSSTGQAS</sequence>
<accession>A0A565BU91</accession>
<evidence type="ECO:0000313" key="2">
    <source>
        <dbReference type="Proteomes" id="UP000489600"/>
    </source>
</evidence>